<organism evidence="5 6">
    <name type="scientific">Kyrpidia spormannii</name>
    <dbReference type="NCBI Taxonomy" id="2055160"/>
    <lineage>
        <taxon>Bacteria</taxon>
        <taxon>Bacillati</taxon>
        <taxon>Bacillota</taxon>
        <taxon>Bacilli</taxon>
        <taxon>Bacillales</taxon>
        <taxon>Alicyclobacillaceae</taxon>
        <taxon>Kyrpidia</taxon>
    </lineage>
</organism>
<dbReference type="FunFam" id="3.40.50.720:FF:000115">
    <property type="entry name" value="3-oxoacyl-[acyl-carrier-protein] reductase FabG"/>
    <property type="match status" value="1"/>
</dbReference>
<dbReference type="SUPFAM" id="SSF51735">
    <property type="entry name" value="NAD(P)-binding Rossmann-fold domains"/>
    <property type="match status" value="1"/>
</dbReference>
<dbReference type="PRINTS" id="PR00081">
    <property type="entry name" value="GDHRDH"/>
</dbReference>
<dbReference type="InterPro" id="IPR036291">
    <property type="entry name" value="NAD(P)-bd_dom_sf"/>
</dbReference>
<feature type="domain" description="Ketoreductase" evidence="4">
    <location>
        <begin position="7"/>
        <end position="185"/>
    </location>
</feature>
<dbReference type="PROSITE" id="PS00061">
    <property type="entry name" value="ADH_SHORT"/>
    <property type="match status" value="1"/>
</dbReference>
<evidence type="ECO:0000259" key="4">
    <source>
        <dbReference type="SMART" id="SM00822"/>
    </source>
</evidence>
<sequence length="253" mass="26829">MGRMEGKIAIVTGAARGIGAAVAKQLASEGARVGVFDLNVEGAKEVVAEIQSMGSDGLALSCDVSKADQVETCFRQVVDSFGRLDIVVNNAGVIRDNLLYKMTEDDWDTVIDIHLKGTFLCSREGQKYMVPQRSGKIVNVSSTSALGNRGQTNYSAAKAGIQGMTRTMAIELGPFGINVNAVAPGFIATEMTRATAARIGISFEQLTEEFVKSNPIRRVGTPEDIAKAVAFLASDDAAYITGQTLYVAGRPTV</sequence>
<accession>A0A2K8N3R5</accession>
<evidence type="ECO:0000256" key="1">
    <source>
        <dbReference type="ARBA" id="ARBA00006484"/>
    </source>
</evidence>
<dbReference type="RefSeq" id="WP_100666944.1">
    <property type="nucleotide sequence ID" value="NZ_CP024955.1"/>
</dbReference>
<evidence type="ECO:0000256" key="3">
    <source>
        <dbReference type="ARBA" id="ARBA00023002"/>
    </source>
</evidence>
<dbReference type="NCBIfam" id="NF005559">
    <property type="entry name" value="PRK07231.1"/>
    <property type="match status" value="1"/>
</dbReference>
<dbReference type="AlphaFoldDB" id="A0A2K8N3R5"/>
<reference evidence="6" key="1">
    <citation type="submission" date="2017-11" db="EMBL/GenBank/DDBJ databases">
        <title>Complete Genome Sequence of Kyrpidia sp. Strain EA-1, a thermophilic, hydrogen-oxidizing Bacterium, isolated from the Azores.</title>
        <authorList>
            <person name="Reiner J.E."/>
            <person name="Lapp C.J."/>
            <person name="Bunk B."/>
            <person name="Gescher J."/>
        </authorList>
    </citation>
    <scope>NUCLEOTIDE SEQUENCE [LARGE SCALE GENOMIC DNA]</scope>
    <source>
        <strain evidence="6">EA-1</strain>
    </source>
</reference>
<dbReference type="Pfam" id="PF13561">
    <property type="entry name" value="adh_short_C2"/>
    <property type="match status" value="1"/>
</dbReference>
<dbReference type="CDD" id="cd05333">
    <property type="entry name" value="BKR_SDR_c"/>
    <property type="match status" value="1"/>
</dbReference>
<dbReference type="InterPro" id="IPR020904">
    <property type="entry name" value="Sc_DH/Rdtase_CS"/>
</dbReference>
<keyword evidence="3" id="KW-0560">Oxidoreductase</keyword>
<proteinExistence type="inferred from homology"/>
<comment type="similarity">
    <text evidence="1">Belongs to the short-chain dehydrogenases/reductases (SDR) family.</text>
</comment>
<evidence type="ECO:0000256" key="2">
    <source>
        <dbReference type="ARBA" id="ARBA00022857"/>
    </source>
</evidence>
<evidence type="ECO:0000313" key="6">
    <source>
        <dbReference type="Proteomes" id="UP000231932"/>
    </source>
</evidence>
<dbReference type="OrthoDB" id="125587at2"/>
<dbReference type="EMBL" id="CP024955">
    <property type="protein sequence ID" value="ATY84113.1"/>
    <property type="molecule type" value="Genomic_DNA"/>
</dbReference>
<dbReference type="Proteomes" id="UP000231932">
    <property type="component" value="Chromosome"/>
</dbReference>
<dbReference type="PANTHER" id="PTHR42760:SF40">
    <property type="entry name" value="3-OXOACYL-[ACYL-CARRIER-PROTEIN] REDUCTASE, CHLOROPLASTIC"/>
    <property type="match status" value="1"/>
</dbReference>
<evidence type="ECO:0000313" key="5">
    <source>
        <dbReference type="EMBL" id="ATY84113.1"/>
    </source>
</evidence>
<keyword evidence="2" id="KW-0521">NADP</keyword>
<dbReference type="Gene3D" id="3.40.50.720">
    <property type="entry name" value="NAD(P)-binding Rossmann-like Domain"/>
    <property type="match status" value="1"/>
</dbReference>
<protein>
    <submittedName>
        <fullName evidence="5">Beta-ketoacyl-ACP reductase</fullName>
    </submittedName>
</protein>
<dbReference type="KEGG" id="kyr:CVV65_03415"/>
<dbReference type="InterPro" id="IPR002347">
    <property type="entry name" value="SDR_fam"/>
</dbReference>
<dbReference type="InterPro" id="IPR057326">
    <property type="entry name" value="KR_dom"/>
</dbReference>
<dbReference type="PANTHER" id="PTHR42760">
    <property type="entry name" value="SHORT-CHAIN DEHYDROGENASES/REDUCTASES FAMILY MEMBER"/>
    <property type="match status" value="1"/>
</dbReference>
<dbReference type="GO" id="GO:0016616">
    <property type="term" value="F:oxidoreductase activity, acting on the CH-OH group of donors, NAD or NADP as acceptor"/>
    <property type="evidence" value="ECO:0007669"/>
    <property type="project" value="TreeGrafter"/>
</dbReference>
<keyword evidence="6" id="KW-1185">Reference proteome</keyword>
<dbReference type="GO" id="GO:0030497">
    <property type="term" value="P:fatty acid elongation"/>
    <property type="evidence" value="ECO:0007669"/>
    <property type="project" value="TreeGrafter"/>
</dbReference>
<name>A0A2K8N3R5_9BACL</name>
<dbReference type="SMART" id="SM00822">
    <property type="entry name" value="PKS_KR"/>
    <property type="match status" value="1"/>
</dbReference>
<gene>
    <name evidence="5" type="ORF">CVV65_03415</name>
</gene>
<dbReference type="NCBIfam" id="NF009466">
    <property type="entry name" value="PRK12826.1-2"/>
    <property type="match status" value="1"/>
</dbReference>
<dbReference type="PRINTS" id="PR00080">
    <property type="entry name" value="SDRFAMILY"/>
</dbReference>